<feature type="domain" description="UBA" evidence="5">
    <location>
        <begin position="39"/>
        <end position="85"/>
    </location>
</feature>
<comment type="catalytic activity">
    <reaction evidence="4">
        <text>an N-acyl-L-alpha-aminoacyl-tRNA + H2O = an N-acyl-L-amino acid + a tRNA + H(+)</text>
        <dbReference type="Rhea" id="RHEA:54448"/>
        <dbReference type="Rhea" id="RHEA-COMP:10123"/>
        <dbReference type="Rhea" id="RHEA-COMP:13883"/>
        <dbReference type="ChEBI" id="CHEBI:15377"/>
        <dbReference type="ChEBI" id="CHEBI:15378"/>
        <dbReference type="ChEBI" id="CHEBI:59874"/>
        <dbReference type="ChEBI" id="CHEBI:78442"/>
        <dbReference type="ChEBI" id="CHEBI:138191"/>
        <dbReference type="EC" id="3.1.1.29"/>
    </reaction>
</comment>
<keyword evidence="7" id="KW-1185">Reference proteome</keyword>
<reference evidence="6" key="1">
    <citation type="submission" date="2021-12" db="EMBL/GenBank/DDBJ databases">
        <authorList>
            <person name="King R."/>
        </authorList>
    </citation>
    <scope>NUCLEOTIDE SEQUENCE</scope>
</reference>
<evidence type="ECO:0000313" key="6">
    <source>
        <dbReference type="EMBL" id="CAH0762627.1"/>
    </source>
</evidence>
<dbReference type="EC" id="3.1.1.29" evidence="1"/>
<dbReference type="SUPFAM" id="SSF46934">
    <property type="entry name" value="UBA-like"/>
    <property type="match status" value="1"/>
</dbReference>
<dbReference type="GO" id="GO:0005829">
    <property type="term" value="C:cytosol"/>
    <property type="evidence" value="ECO:0007669"/>
    <property type="project" value="TreeGrafter"/>
</dbReference>
<gene>
    <name evidence="6" type="ORF">BEMITA_LOCUS2739</name>
</gene>
<name>A0A9P0CAI7_BEMTA</name>
<evidence type="ECO:0000259" key="5">
    <source>
        <dbReference type="PROSITE" id="PS50030"/>
    </source>
</evidence>
<proteinExistence type="inferred from homology"/>
<dbReference type="Pfam" id="PF22562">
    <property type="entry name" value="UBA_7"/>
    <property type="match status" value="1"/>
</dbReference>
<dbReference type="Pfam" id="PF01981">
    <property type="entry name" value="PTH2"/>
    <property type="match status" value="1"/>
</dbReference>
<dbReference type="InterPro" id="IPR002833">
    <property type="entry name" value="PTH2"/>
</dbReference>
<dbReference type="PANTHER" id="PTHR12649">
    <property type="entry name" value="PEPTIDYL-TRNA HYDROLASE 2"/>
    <property type="match status" value="1"/>
</dbReference>
<dbReference type="Gene3D" id="1.10.8.10">
    <property type="entry name" value="DNA helicase RuvA subunit, C-terminal domain"/>
    <property type="match status" value="1"/>
</dbReference>
<protein>
    <recommendedName>
        <fullName evidence="1">peptidyl-tRNA hydrolase</fullName>
        <ecNumber evidence="1">3.1.1.29</ecNumber>
    </recommendedName>
</protein>
<organism evidence="6 7">
    <name type="scientific">Bemisia tabaci</name>
    <name type="common">Sweetpotato whitefly</name>
    <name type="synonym">Aleurodes tabaci</name>
    <dbReference type="NCBI Taxonomy" id="7038"/>
    <lineage>
        <taxon>Eukaryota</taxon>
        <taxon>Metazoa</taxon>
        <taxon>Ecdysozoa</taxon>
        <taxon>Arthropoda</taxon>
        <taxon>Hexapoda</taxon>
        <taxon>Insecta</taxon>
        <taxon>Pterygota</taxon>
        <taxon>Neoptera</taxon>
        <taxon>Paraneoptera</taxon>
        <taxon>Hemiptera</taxon>
        <taxon>Sternorrhyncha</taxon>
        <taxon>Aleyrodoidea</taxon>
        <taxon>Aleyrodidae</taxon>
        <taxon>Aleyrodinae</taxon>
        <taxon>Bemisia</taxon>
    </lineage>
</organism>
<sequence length="182" mass="20301">MREIHPSENFWFRYINFLADIVARAGISSVFADLVARNQMDETKTLDSVLVARLLEMGFSNEEASVALSRSDNSMDGALAFLLQDEPLAPLNEGLESASEEVSEIAEPNLGEEGDWEDVDEEAREDPIKMMIAVNTEFKMSVGKTASQVAHAAVGLYSTISSKKAYSRFIREWNEEGFDPRK</sequence>
<dbReference type="PANTHER" id="PTHR12649:SF11">
    <property type="entry name" value="PEPTIDYL-TRNA HYDROLASE 2, MITOCHONDRIAL"/>
    <property type="match status" value="1"/>
</dbReference>
<dbReference type="AlphaFoldDB" id="A0A9P0CAI7"/>
<comment type="similarity">
    <text evidence="3">Belongs to the PTH2 family.</text>
</comment>
<dbReference type="Proteomes" id="UP001152759">
    <property type="component" value="Chromosome 10"/>
</dbReference>
<keyword evidence="2" id="KW-0378">Hydrolase</keyword>
<evidence type="ECO:0000256" key="1">
    <source>
        <dbReference type="ARBA" id="ARBA00013260"/>
    </source>
</evidence>
<dbReference type="GO" id="GO:0004045">
    <property type="term" value="F:peptidyl-tRNA hydrolase activity"/>
    <property type="evidence" value="ECO:0007669"/>
    <property type="project" value="UniProtKB-EC"/>
</dbReference>
<dbReference type="InterPro" id="IPR015940">
    <property type="entry name" value="UBA"/>
</dbReference>
<dbReference type="InterPro" id="IPR009060">
    <property type="entry name" value="UBA-like_sf"/>
</dbReference>
<evidence type="ECO:0000313" key="7">
    <source>
        <dbReference type="Proteomes" id="UP001152759"/>
    </source>
</evidence>
<dbReference type="EMBL" id="OU963871">
    <property type="protein sequence ID" value="CAH0762627.1"/>
    <property type="molecule type" value="Genomic_DNA"/>
</dbReference>
<dbReference type="PROSITE" id="PS50030">
    <property type="entry name" value="UBA"/>
    <property type="match status" value="1"/>
</dbReference>
<dbReference type="Gene3D" id="3.40.1490.10">
    <property type="entry name" value="Bit1"/>
    <property type="match status" value="1"/>
</dbReference>
<evidence type="ECO:0000256" key="3">
    <source>
        <dbReference type="ARBA" id="ARBA00038050"/>
    </source>
</evidence>
<accession>A0A9P0CAI7</accession>
<evidence type="ECO:0000256" key="4">
    <source>
        <dbReference type="ARBA" id="ARBA00048707"/>
    </source>
</evidence>
<dbReference type="SUPFAM" id="SSF102462">
    <property type="entry name" value="Peptidyl-tRNA hydrolase II"/>
    <property type="match status" value="1"/>
</dbReference>
<evidence type="ECO:0000256" key="2">
    <source>
        <dbReference type="ARBA" id="ARBA00022801"/>
    </source>
</evidence>
<dbReference type="InterPro" id="IPR023476">
    <property type="entry name" value="Pep_tRNA_hydro_II_dom_sf"/>
</dbReference>